<protein>
    <recommendedName>
        <fullName evidence="4">HTH araC/xylS-type domain-containing protein</fullName>
    </recommendedName>
</protein>
<dbReference type="EMBL" id="MEHA01000003">
    <property type="protein sequence ID" value="ODR54175.1"/>
    <property type="molecule type" value="Genomic_DNA"/>
</dbReference>
<accession>A0A1E3UMD9</accession>
<dbReference type="RefSeq" id="WP_069431336.1">
    <property type="nucleotide sequence ID" value="NZ_MEHA01000003.1"/>
</dbReference>
<dbReference type="GO" id="GO:0043565">
    <property type="term" value="F:sequence-specific DNA binding"/>
    <property type="evidence" value="ECO:0007669"/>
    <property type="project" value="InterPro"/>
</dbReference>
<gene>
    <name evidence="5" type="ORF">BEI59_06380</name>
</gene>
<keyword evidence="2" id="KW-0238">DNA-binding</keyword>
<name>A0A1E3UMD9_9FIRM</name>
<evidence type="ECO:0000259" key="4">
    <source>
        <dbReference type="PROSITE" id="PS01124"/>
    </source>
</evidence>
<evidence type="ECO:0000313" key="5">
    <source>
        <dbReference type="EMBL" id="ODR54175.1"/>
    </source>
</evidence>
<dbReference type="InterPro" id="IPR020449">
    <property type="entry name" value="Tscrpt_reg_AraC-type_HTH"/>
</dbReference>
<comment type="caution">
    <text evidence="5">The sequence shown here is derived from an EMBL/GenBank/DDBJ whole genome shotgun (WGS) entry which is preliminary data.</text>
</comment>
<dbReference type="Pfam" id="PF12833">
    <property type="entry name" value="HTH_18"/>
    <property type="match status" value="1"/>
</dbReference>
<dbReference type="SUPFAM" id="SSF46689">
    <property type="entry name" value="Homeodomain-like"/>
    <property type="match status" value="2"/>
</dbReference>
<dbReference type="SMART" id="SM00342">
    <property type="entry name" value="HTH_ARAC"/>
    <property type="match status" value="1"/>
</dbReference>
<feature type="domain" description="HTH araC/xylS-type" evidence="4">
    <location>
        <begin position="205"/>
        <end position="303"/>
    </location>
</feature>
<dbReference type="Gene3D" id="1.10.10.60">
    <property type="entry name" value="Homeodomain-like"/>
    <property type="match status" value="2"/>
</dbReference>
<organism evidence="5">
    <name type="scientific">Eisenbergiella tayi</name>
    <dbReference type="NCBI Taxonomy" id="1432052"/>
    <lineage>
        <taxon>Bacteria</taxon>
        <taxon>Bacillati</taxon>
        <taxon>Bacillota</taxon>
        <taxon>Clostridia</taxon>
        <taxon>Lachnospirales</taxon>
        <taxon>Lachnospiraceae</taxon>
        <taxon>Eisenbergiella</taxon>
    </lineage>
</organism>
<dbReference type="InterPro" id="IPR018060">
    <property type="entry name" value="HTH_AraC"/>
</dbReference>
<dbReference type="PROSITE" id="PS00041">
    <property type="entry name" value="HTH_ARAC_FAMILY_1"/>
    <property type="match status" value="1"/>
</dbReference>
<evidence type="ECO:0000256" key="1">
    <source>
        <dbReference type="ARBA" id="ARBA00023015"/>
    </source>
</evidence>
<dbReference type="GO" id="GO:0003700">
    <property type="term" value="F:DNA-binding transcription factor activity"/>
    <property type="evidence" value="ECO:0007669"/>
    <property type="project" value="InterPro"/>
</dbReference>
<keyword evidence="1" id="KW-0805">Transcription regulation</keyword>
<proteinExistence type="predicted"/>
<dbReference type="PROSITE" id="PS01124">
    <property type="entry name" value="HTH_ARAC_FAMILY_2"/>
    <property type="match status" value="1"/>
</dbReference>
<evidence type="ECO:0000256" key="3">
    <source>
        <dbReference type="ARBA" id="ARBA00023163"/>
    </source>
</evidence>
<evidence type="ECO:0000256" key="2">
    <source>
        <dbReference type="ARBA" id="ARBA00023125"/>
    </source>
</evidence>
<dbReference type="InterPro" id="IPR018062">
    <property type="entry name" value="HTH_AraC-typ_CS"/>
</dbReference>
<dbReference type="OrthoDB" id="9772607at2"/>
<sequence>MQANKTADNQYLIPLMDGTIENIDITDGILLTTSEFVSQEDIEMTTTHDDLSLFQISFCIDGNMEWSYINNEVVHQFQIAAQQSQVRYGTFKECRSRISGNRKFKGISITLDEIIFEQIFTCIKIRGALYDTRKTAPVRVYTYTPNISKILSEILACHFCDEMKKIYLQGKIFELIAVYCDEVICKSPTNDFGIRISVEDYNALLKAREFIGENFAHPLTIPIVAKAIAINEQKLKDGFKRCFGVTVNDYVVEKRLEAAIRLLKTGKHTVQEVTWMVGYSHTGYFIELFRKHYGISPGEMLKNNK</sequence>
<dbReference type="PANTHER" id="PTHR47893">
    <property type="entry name" value="REGULATORY PROTEIN PCHR"/>
    <property type="match status" value="1"/>
</dbReference>
<dbReference type="InterPro" id="IPR053142">
    <property type="entry name" value="PchR_regulatory_protein"/>
</dbReference>
<dbReference type="Proteomes" id="UP000094271">
    <property type="component" value="Unassembled WGS sequence"/>
</dbReference>
<keyword evidence="3" id="KW-0804">Transcription</keyword>
<dbReference type="InterPro" id="IPR009057">
    <property type="entry name" value="Homeodomain-like_sf"/>
</dbReference>
<dbReference type="PANTHER" id="PTHR47893:SF1">
    <property type="entry name" value="REGULATORY PROTEIN PCHR"/>
    <property type="match status" value="1"/>
</dbReference>
<dbReference type="PRINTS" id="PR00032">
    <property type="entry name" value="HTHARAC"/>
</dbReference>
<reference evidence="5" key="1">
    <citation type="submission" date="2016-08" db="EMBL/GenBank/DDBJ databases">
        <authorList>
            <person name="Seilhamer J.J."/>
        </authorList>
    </citation>
    <scope>NUCLEOTIDE SEQUENCE [LARGE SCALE GENOMIC DNA]</scope>
    <source>
        <strain evidence="5">NML150140-1</strain>
    </source>
</reference>
<dbReference type="AlphaFoldDB" id="A0A1E3UMD9"/>